<comment type="caution">
    <text evidence="1">The sequence shown here is derived from an EMBL/GenBank/DDBJ whole genome shotgun (WGS) entry which is preliminary data.</text>
</comment>
<keyword evidence="2" id="KW-1185">Reference proteome</keyword>
<gene>
    <name evidence="1" type="ORF">ABZ510_31365</name>
</gene>
<dbReference type="SUPFAM" id="SSF54001">
    <property type="entry name" value="Cysteine proteinases"/>
    <property type="match status" value="1"/>
</dbReference>
<protein>
    <submittedName>
        <fullName evidence="1">Uncharacterized protein</fullName>
    </submittedName>
</protein>
<dbReference type="EMBL" id="JBEYBF010000036">
    <property type="protein sequence ID" value="MEU1956332.1"/>
    <property type="molecule type" value="Genomic_DNA"/>
</dbReference>
<proteinExistence type="predicted"/>
<dbReference type="RefSeq" id="WP_356959584.1">
    <property type="nucleotide sequence ID" value="NZ_JBEYBD010000031.1"/>
</dbReference>
<evidence type="ECO:0000313" key="1">
    <source>
        <dbReference type="EMBL" id="MEU1956332.1"/>
    </source>
</evidence>
<reference evidence="1 2" key="1">
    <citation type="submission" date="2024-06" db="EMBL/GenBank/DDBJ databases">
        <title>The Natural Products Discovery Center: Release of the First 8490 Sequenced Strains for Exploring Actinobacteria Biosynthetic Diversity.</title>
        <authorList>
            <person name="Kalkreuter E."/>
            <person name="Kautsar S.A."/>
            <person name="Yang D."/>
            <person name="Bader C.D."/>
            <person name="Teijaro C.N."/>
            <person name="Fluegel L."/>
            <person name="Davis C.M."/>
            <person name="Simpson J.R."/>
            <person name="Lauterbach L."/>
            <person name="Steele A.D."/>
            <person name="Gui C."/>
            <person name="Meng S."/>
            <person name="Li G."/>
            <person name="Viehrig K."/>
            <person name="Ye F."/>
            <person name="Su P."/>
            <person name="Kiefer A.F."/>
            <person name="Nichols A."/>
            <person name="Cepeda A.J."/>
            <person name="Yan W."/>
            <person name="Fan B."/>
            <person name="Jiang Y."/>
            <person name="Adhikari A."/>
            <person name="Zheng C.-J."/>
            <person name="Schuster L."/>
            <person name="Cowan T.M."/>
            <person name="Smanski M.J."/>
            <person name="Chevrette M.G."/>
            <person name="De Carvalho L.P.S."/>
            <person name="Shen B."/>
        </authorList>
    </citation>
    <scope>NUCLEOTIDE SEQUENCE [LARGE SCALE GENOMIC DNA]</scope>
    <source>
        <strain evidence="1 2">NPDC019708</strain>
    </source>
</reference>
<dbReference type="Gene3D" id="3.90.1720.10">
    <property type="entry name" value="endopeptidase domain like (from Nostoc punctiforme)"/>
    <property type="match status" value="1"/>
</dbReference>
<dbReference type="InterPro" id="IPR038765">
    <property type="entry name" value="Papain-like_cys_pep_sf"/>
</dbReference>
<dbReference type="Proteomes" id="UP001550628">
    <property type="component" value="Unassembled WGS sequence"/>
</dbReference>
<organism evidence="1 2">
    <name type="scientific">Nocardia rhamnosiphila</name>
    <dbReference type="NCBI Taxonomy" id="426716"/>
    <lineage>
        <taxon>Bacteria</taxon>
        <taxon>Bacillati</taxon>
        <taxon>Actinomycetota</taxon>
        <taxon>Actinomycetes</taxon>
        <taxon>Mycobacteriales</taxon>
        <taxon>Nocardiaceae</taxon>
        <taxon>Nocardia</taxon>
    </lineage>
</organism>
<sequence length="276" mass="28683">MTMAGGSSSDGYKGPMRVIIVVAVLLICCCGGALSAVGVPLGEMMSVGKRHYESQCDIALGPEPGASTSATATTTTTPVPDAVARQQRPEKNPYAELTFDPADPNVTDRDLACASAMKTAPIQDEPWQEINTGPAVSCAADLALRYPEAGGTPAMADYARDVIYSASIAGSTGQCAPTRAPAPVLVENCGDPTKVVASVILPATVGEQGYCGQLVDPKAASPGDLVFWEYIDRRATRVGIALGQGELVTVDSGRFVRLRLPEDAEVQIKRVLGDAA</sequence>
<evidence type="ECO:0000313" key="2">
    <source>
        <dbReference type="Proteomes" id="UP001550628"/>
    </source>
</evidence>
<name>A0ABV2WZK7_9NOCA</name>
<accession>A0ABV2WZK7</accession>